<comment type="caution">
    <text evidence="7">The sequence shown here is derived from an EMBL/GenBank/DDBJ whole genome shotgun (WGS) entry which is preliminary data.</text>
</comment>
<dbReference type="GO" id="GO:0016987">
    <property type="term" value="F:sigma factor activity"/>
    <property type="evidence" value="ECO:0007669"/>
    <property type="project" value="UniProtKB-KW"/>
</dbReference>
<dbReference type="PANTHER" id="PTHR43133">
    <property type="entry name" value="RNA POLYMERASE ECF-TYPE SIGMA FACTO"/>
    <property type="match status" value="1"/>
</dbReference>
<evidence type="ECO:0000256" key="2">
    <source>
        <dbReference type="ARBA" id="ARBA00023015"/>
    </source>
</evidence>
<dbReference type="SUPFAM" id="SSF88659">
    <property type="entry name" value="Sigma3 and sigma4 domains of RNA polymerase sigma factors"/>
    <property type="match status" value="1"/>
</dbReference>
<dbReference type="InterPro" id="IPR039425">
    <property type="entry name" value="RNA_pol_sigma-70-like"/>
</dbReference>
<dbReference type="Pfam" id="PF08281">
    <property type="entry name" value="Sigma70_r4_2"/>
    <property type="match status" value="1"/>
</dbReference>
<dbReference type="InterPro" id="IPR036388">
    <property type="entry name" value="WH-like_DNA-bd_sf"/>
</dbReference>
<evidence type="ECO:0000256" key="4">
    <source>
        <dbReference type="ARBA" id="ARBA00023163"/>
    </source>
</evidence>
<dbReference type="InterPro" id="IPR014284">
    <property type="entry name" value="RNA_pol_sigma-70_dom"/>
</dbReference>
<dbReference type="NCBIfam" id="TIGR02937">
    <property type="entry name" value="sigma70-ECF"/>
    <property type="match status" value="1"/>
</dbReference>
<organism evidence="7">
    <name type="scientific">human gut metagenome</name>
    <dbReference type="NCBI Taxonomy" id="408170"/>
    <lineage>
        <taxon>unclassified sequences</taxon>
        <taxon>metagenomes</taxon>
        <taxon>organismal metagenomes</taxon>
    </lineage>
</organism>
<dbReference type="InterPro" id="IPR013325">
    <property type="entry name" value="RNA_pol_sigma_r2"/>
</dbReference>
<dbReference type="InterPro" id="IPR013324">
    <property type="entry name" value="RNA_pol_sigma_r3/r4-like"/>
</dbReference>
<evidence type="ECO:0000313" key="7">
    <source>
        <dbReference type="EMBL" id="EKC55483.1"/>
    </source>
</evidence>
<protein>
    <submittedName>
        <fullName evidence="7">RNA polymerase sigma-70</fullName>
    </submittedName>
</protein>
<dbReference type="GO" id="GO:0006352">
    <property type="term" value="P:DNA-templated transcription initiation"/>
    <property type="evidence" value="ECO:0007669"/>
    <property type="project" value="InterPro"/>
</dbReference>
<proteinExistence type="inferred from homology"/>
<sequence length="211" mass="24659">MHGGVATKIATQNEILTTKPHNRMTSMEFGRLFAYYRPRFEILANRYVRNRTVAEDIVSESFMTLWENREKLPADCNLPAYVLTVVRNRCLDWLRAQSRHAQIEQQVYELRREVIAADIRSLEAFDPSEIFSGEVERIIRETLEGMSPLTRQVFEARRFEDKSYKEIAQMHGITVRRVEFELTKAVKEFRIALKDYLPALLILLSSSTLKS</sequence>
<gene>
    <name evidence="7" type="ORF">OBE_11540</name>
</gene>
<accession>K1SD71</accession>
<evidence type="ECO:0000256" key="3">
    <source>
        <dbReference type="ARBA" id="ARBA00023082"/>
    </source>
</evidence>
<dbReference type="EMBL" id="AJWZ01007951">
    <property type="protein sequence ID" value="EKC55483.1"/>
    <property type="molecule type" value="Genomic_DNA"/>
</dbReference>
<dbReference type="GO" id="GO:0003677">
    <property type="term" value="F:DNA binding"/>
    <property type="evidence" value="ECO:0007669"/>
    <property type="project" value="InterPro"/>
</dbReference>
<dbReference type="Pfam" id="PF04542">
    <property type="entry name" value="Sigma70_r2"/>
    <property type="match status" value="1"/>
</dbReference>
<dbReference type="InterPro" id="IPR014327">
    <property type="entry name" value="RNA_pol_sigma70_bacteroid"/>
</dbReference>
<name>K1SD71_9ZZZZ</name>
<dbReference type="InterPro" id="IPR013249">
    <property type="entry name" value="RNA_pol_sigma70_r4_t2"/>
</dbReference>
<comment type="similarity">
    <text evidence="1">Belongs to the sigma-70 factor family. ECF subfamily.</text>
</comment>
<dbReference type="NCBIfam" id="TIGR02985">
    <property type="entry name" value="Sig70_bacteroi1"/>
    <property type="match status" value="1"/>
</dbReference>
<dbReference type="Gene3D" id="1.10.1740.10">
    <property type="match status" value="1"/>
</dbReference>
<evidence type="ECO:0000259" key="6">
    <source>
        <dbReference type="Pfam" id="PF08281"/>
    </source>
</evidence>
<keyword evidence="4" id="KW-0804">Transcription</keyword>
<dbReference type="PANTHER" id="PTHR43133:SF46">
    <property type="entry name" value="RNA POLYMERASE SIGMA-70 FACTOR ECF SUBFAMILY"/>
    <property type="match status" value="1"/>
</dbReference>
<reference evidence="7" key="1">
    <citation type="journal article" date="2013" name="Environ. Microbiol.">
        <title>Microbiota from the distal guts of lean and obese adolescents exhibit partial functional redundancy besides clear differences in community structure.</title>
        <authorList>
            <person name="Ferrer M."/>
            <person name="Ruiz A."/>
            <person name="Lanza F."/>
            <person name="Haange S.B."/>
            <person name="Oberbach A."/>
            <person name="Till H."/>
            <person name="Bargiela R."/>
            <person name="Campoy C."/>
            <person name="Segura M.T."/>
            <person name="Richter M."/>
            <person name="von Bergen M."/>
            <person name="Seifert J."/>
            <person name="Suarez A."/>
        </authorList>
    </citation>
    <scope>NUCLEOTIDE SEQUENCE</scope>
</reference>
<dbReference type="InterPro" id="IPR007627">
    <property type="entry name" value="RNA_pol_sigma70_r2"/>
</dbReference>
<keyword evidence="3" id="KW-0731">Sigma factor</keyword>
<dbReference type="Gene3D" id="1.10.10.10">
    <property type="entry name" value="Winged helix-like DNA-binding domain superfamily/Winged helix DNA-binding domain"/>
    <property type="match status" value="1"/>
</dbReference>
<dbReference type="SUPFAM" id="SSF88946">
    <property type="entry name" value="Sigma2 domain of RNA polymerase sigma factors"/>
    <property type="match status" value="1"/>
</dbReference>
<feature type="domain" description="RNA polymerase sigma factor 70 region 4 type 2" evidence="6">
    <location>
        <begin position="137"/>
        <end position="187"/>
    </location>
</feature>
<feature type="domain" description="RNA polymerase sigma-70 region 2" evidence="5">
    <location>
        <begin position="32"/>
        <end position="99"/>
    </location>
</feature>
<evidence type="ECO:0000259" key="5">
    <source>
        <dbReference type="Pfam" id="PF04542"/>
    </source>
</evidence>
<dbReference type="AlphaFoldDB" id="K1SD71"/>
<keyword evidence="2" id="KW-0805">Transcription regulation</keyword>
<evidence type="ECO:0000256" key="1">
    <source>
        <dbReference type="ARBA" id="ARBA00010641"/>
    </source>
</evidence>